<keyword evidence="6 7" id="KW-0472">Membrane</keyword>
<evidence type="ECO:0000256" key="5">
    <source>
        <dbReference type="ARBA" id="ARBA00022989"/>
    </source>
</evidence>
<sequence length="193" mass="21356">MQPIKVDLSGVDHVQNDEGQVSGWFPVAHQLLPAKAEVAREWIGQRRAGMRGWRDFFKSDKFRLPSGPTVLTQRLALNIEHFQSNYLCVFVVLLIYCILTSPMLLLALAACLGMFYVIRVKNANGTLRIGGKELSPAFQYAIVAACSFPLFYISGAGSIIFWVIGASLFVILLHAVLYASETVPGEEFGMETV</sequence>
<dbReference type="InterPro" id="IPR004895">
    <property type="entry name" value="Prenylated_rab_accept_PRA1"/>
</dbReference>
<evidence type="ECO:0000256" key="3">
    <source>
        <dbReference type="ARBA" id="ARBA00006483"/>
    </source>
</evidence>
<reference evidence="9" key="1">
    <citation type="submission" date="2022-11" db="UniProtKB">
        <authorList>
            <consortium name="WormBaseParasite"/>
        </authorList>
    </citation>
    <scope>IDENTIFICATION</scope>
</reference>
<evidence type="ECO:0000256" key="4">
    <source>
        <dbReference type="ARBA" id="ARBA00022692"/>
    </source>
</evidence>
<feature type="transmembrane region" description="Helical" evidence="7">
    <location>
        <begin position="84"/>
        <end position="117"/>
    </location>
</feature>
<proteinExistence type="inferred from homology"/>
<dbReference type="GO" id="GO:0008021">
    <property type="term" value="C:synaptic vesicle"/>
    <property type="evidence" value="ECO:0007669"/>
    <property type="project" value="UniProtKB-SubCell"/>
</dbReference>
<dbReference type="GO" id="GO:0005794">
    <property type="term" value="C:Golgi apparatus"/>
    <property type="evidence" value="ECO:0007669"/>
    <property type="project" value="TreeGrafter"/>
</dbReference>
<comment type="similarity">
    <text evidence="3 7">Belongs to the PRA1 family.</text>
</comment>
<evidence type="ECO:0000256" key="2">
    <source>
        <dbReference type="ARBA" id="ARBA00004234"/>
    </source>
</evidence>
<dbReference type="PANTHER" id="PTHR19317">
    <property type="entry name" value="PRENYLATED RAB ACCEPTOR 1-RELATED"/>
    <property type="match status" value="1"/>
</dbReference>
<keyword evidence="8" id="KW-1185">Reference proteome</keyword>
<name>A0A914W4E6_9BILA</name>
<dbReference type="AlphaFoldDB" id="A0A914W4E6"/>
<dbReference type="GO" id="GO:0016020">
    <property type="term" value="C:membrane"/>
    <property type="evidence" value="ECO:0007669"/>
    <property type="project" value="UniProtKB-SubCell"/>
</dbReference>
<dbReference type="PANTHER" id="PTHR19317:SF0">
    <property type="entry name" value="PRENYLATED RAB ACCEPTOR PROTEIN 1"/>
    <property type="match status" value="1"/>
</dbReference>
<evidence type="ECO:0000313" key="9">
    <source>
        <dbReference type="WBParaSite" id="PSAMB.scaffold320size56813.g4673.t1"/>
    </source>
</evidence>
<keyword evidence="5 7" id="KW-1133">Transmembrane helix</keyword>
<feature type="transmembrane region" description="Helical" evidence="7">
    <location>
        <begin position="137"/>
        <end position="153"/>
    </location>
</feature>
<evidence type="ECO:0000256" key="6">
    <source>
        <dbReference type="ARBA" id="ARBA00023136"/>
    </source>
</evidence>
<evidence type="ECO:0000256" key="1">
    <source>
        <dbReference type="ARBA" id="ARBA00004141"/>
    </source>
</evidence>
<evidence type="ECO:0000313" key="8">
    <source>
        <dbReference type="Proteomes" id="UP000887566"/>
    </source>
</evidence>
<feature type="transmembrane region" description="Helical" evidence="7">
    <location>
        <begin position="159"/>
        <end position="180"/>
    </location>
</feature>
<dbReference type="WBParaSite" id="PSAMB.scaffold320size56813.g4673.t1">
    <property type="protein sequence ID" value="PSAMB.scaffold320size56813.g4673.t1"/>
    <property type="gene ID" value="PSAMB.scaffold320size56813.g4673"/>
</dbReference>
<dbReference type="Pfam" id="PF03208">
    <property type="entry name" value="PRA1"/>
    <property type="match status" value="1"/>
</dbReference>
<evidence type="ECO:0000256" key="7">
    <source>
        <dbReference type="RuleBase" id="RU363107"/>
    </source>
</evidence>
<organism evidence="8 9">
    <name type="scientific">Plectus sambesii</name>
    <dbReference type="NCBI Taxonomy" id="2011161"/>
    <lineage>
        <taxon>Eukaryota</taxon>
        <taxon>Metazoa</taxon>
        <taxon>Ecdysozoa</taxon>
        <taxon>Nematoda</taxon>
        <taxon>Chromadorea</taxon>
        <taxon>Plectida</taxon>
        <taxon>Plectina</taxon>
        <taxon>Plectoidea</taxon>
        <taxon>Plectidae</taxon>
        <taxon>Plectus</taxon>
    </lineage>
</organism>
<protein>
    <recommendedName>
        <fullName evidence="7">PRA1 family protein</fullName>
    </recommendedName>
</protein>
<dbReference type="Proteomes" id="UP000887566">
    <property type="component" value="Unplaced"/>
</dbReference>
<accession>A0A914W4E6</accession>
<keyword evidence="4 7" id="KW-0812">Transmembrane</keyword>
<comment type="subcellular location">
    <subcellularLocation>
        <location evidence="2">Cytoplasmic vesicle</location>
        <location evidence="2">Secretory vesicle</location>
        <location evidence="2">Synaptic vesicle</location>
    </subcellularLocation>
    <subcellularLocation>
        <location evidence="1 7">Membrane</location>
        <topology evidence="1 7">Multi-pass membrane protein</topology>
    </subcellularLocation>
</comment>